<dbReference type="GO" id="GO:0005524">
    <property type="term" value="F:ATP binding"/>
    <property type="evidence" value="ECO:0007669"/>
    <property type="project" value="UniProtKB-KW"/>
</dbReference>
<dbReference type="InterPro" id="IPR003593">
    <property type="entry name" value="AAA+_ATPase"/>
</dbReference>
<organism evidence="7 8">
    <name type="scientific">Terracoccus luteus</name>
    <dbReference type="NCBI Taxonomy" id="53356"/>
    <lineage>
        <taxon>Bacteria</taxon>
        <taxon>Bacillati</taxon>
        <taxon>Actinomycetota</taxon>
        <taxon>Actinomycetes</taxon>
        <taxon>Micrococcales</taxon>
        <taxon>Intrasporangiaceae</taxon>
        <taxon>Terracoccus</taxon>
    </lineage>
</organism>
<accession>A0A495XWW8</accession>
<keyword evidence="4 7" id="KW-0067">ATP-binding</keyword>
<dbReference type="PANTHER" id="PTHR43335:SF4">
    <property type="entry name" value="ABC TRANSPORTER, ATP-BINDING PROTEIN"/>
    <property type="match status" value="1"/>
</dbReference>
<keyword evidence="2" id="KW-0813">Transport</keyword>
<evidence type="ECO:0000256" key="5">
    <source>
        <dbReference type="SAM" id="MobiDB-lite"/>
    </source>
</evidence>
<proteinExistence type="inferred from homology"/>
<dbReference type="GO" id="GO:0016887">
    <property type="term" value="F:ATP hydrolysis activity"/>
    <property type="evidence" value="ECO:0007669"/>
    <property type="project" value="InterPro"/>
</dbReference>
<evidence type="ECO:0000256" key="4">
    <source>
        <dbReference type="ARBA" id="ARBA00022840"/>
    </source>
</evidence>
<gene>
    <name evidence="7" type="ORF">DFJ68_0754</name>
</gene>
<dbReference type="SMART" id="SM00382">
    <property type="entry name" value="AAA"/>
    <property type="match status" value="1"/>
</dbReference>
<comment type="similarity">
    <text evidence="1">Belongs to the ABC transporter superfamily.</text>
</comment>
<dbReference type="CDD" id="cd03268">
    <property type="entry name" value="ABC_BcrA_bacitracin_resist"/>
    <property type="match status" value="1"/>
</dbReference>
<protein>
    <submittedName>
        <fullName evidence="7">ABC-2 type transport system ATP-binding protein</fullName>
    </submittedName>
</protein>
<dbReference type="EMBL" id="RBXT01000001">
    <property type="protein sequence ID" value="RKT77334.1"/>
    <property type="molecule type" value="Genomic_DNA"/>
</dbReference>
<evidence type="ECO:0000313" key="8">
    <source>
        <dbReference type="Proteomes" id="UP000278440"/>
    </source>
</evidence>
<dbReference type="InterPro" id="IPR027417">
    <property type="entry name" value="P-loop_NTPase"/>
</dbReference>
<reference evidence="7 8" key="1">
    <citation type="submission" date="2018-10" db="EMBL/GenBank/DDBJ databases">
        <title>Sequencing the genomes of 1000 actinobacteria strains.</title>
        <authorList>
            <person name="Klenk H.-P."/>
        </authorList>
    </citation>
    <scope>NUCLEOTIDE SEQUENCE [LARGE SCALE GENOMIC DNA]</scope>
    <source>
        <strain evidence="7 8">DSM 44267</strain>
    </source>
</reference>
<dbReference type="SUPFAM" id="SSF52540">
    <property type="entry name" value="P-loop containing nucleoside triphosphate hydrolases"/>
    <property type="match status" value="1"/>
</dbReference>
<feature type="domain" description="ABC transporter" evidence="6">
    <location>
        <begin position="42"/>
        <end position="267"/>
    </location>
</feature>
<feature type="region of interest" description="Disordered" evidence="5">
    <location>
        <begin position="18"/>
        <end position="38"/>
    </location>
</feature>
<evidence type="ECO:0000259" key="6">
    <source>
        <dbReference type="PROSITE" id="PS50893"/>
    </source>
</evidence>
<evidence type="ECO:0000313" key="7">
    <source>
        <dbReference type="EMBL" id="RKT77334.1"/>
    </source>
</evidence>
<keyword evidence="8" id="KW-1185">Reference proteome</keyword>
<name>A0A495XWW8_9MICO</name>
<keyword evidence="3" id="KW-0547">Nucleotide-binding</keyword>
<evidence type="ECO:0000256" key="3">
    <source>
        <dbReference type="ARBA" id="ARBA00022741"/>
    </source>
</evidence>
<dbReference type="Pfam" id="PF00005">
    <property type="entry name" value="ABC_tran"/>
    <property type="match status" value="1"/>
</dbReference>
<evidence type="ECO:0000256" key="1">
    <source>
        <dbReference type="ARBA" id="ARBA00005417"/>
    </source>
</evidence>
<feature type="region of interest" description="Disordered" evidence="5">
    <location>
        <begin position="334"/>
        <end position="356"/>
    </location>
</feature>
<sequence>MSVPGAVRRGQDAVWLSGGVASATPSRPPRPDSAAAGPRGVIEVRGLTKRFGSFTAVDDLDFDVRPGRVTGFLGPNGSGKTTTLRMLLGLVRPTAGTATIDGRRYAEIENPQAVVGSALEATSFHPGRSGRDHLRVLATVAGVPARRVDELLELVGIPAAARQRAGGYSMGMRQRLGLAAALLGDPAVIILDEPANGLDPEGIRWLRGFLRHLADEGRTLLISSHMLGEVEQTVDDVVIIANGRRVAQGTVAELRGRATAYVRTSDPDALVRALSDRGVQARRRGEGLQVDTGDLVLVGDVAHAADVAVHELRGEQTHLEELFFTLTETAENRNRNLGDAGAADTRHRDPQQEDRR</sequence>
<dbReference type="Proteomes" id="UP000278440">
    <property type="component" value="Unassembled WGS sequence"/>
</dbReference>
<dbReference type="PROSITE" id="PS50893">
    <property type="entry name" value="ABC_TRANSPORTER_2"/>
    <property type="match status" value="1"/>
</dbReference>
<dbReference type="PANTHER" id="PTHR43335">
    <property type="entry name" value="ABC TRANSPORTER, ATP-BINDING PROTEIN"/>
    <property type="match status" value="1"/>
</dbReference>
<comment type="caution">
    <text evidence="7">The sequence shown here is derived from an EMBL/GenBank/DDBJ whole genome shotgun (WGS) entry which is preliminary data.</text>
</comment>
<dbReference type="Gene3D" id="3.40.50.300">
    <property type="entry name" value="P-loop containing nucleotide triphosphate hydrolases"/>
    <property type="match status" value="1"/>
</dbReference>
<dbReference type="InterPro" id="IPR003439">
    <property type="entry name" value="ABC_transporter-like_ATP-bd"/>
</dbReference>
<feature type="compositionally biased region" description="Basic and acidic residues" evidence="5">
    <location>
        <begin position="344"/>
        <end position="356"/>
    </location>
</feature>
<evidence type="ECO:0000256" key="2">
    <source>
        <dbReference type="ARBA" id="ARBA00022448"/>
    </source>
</evidence>
<dbReference type="AlphaFoldDB" id="A0A495XWW8"/>